<dbReference type="Proteomes" id="UP000694380">
    <property type="component" value="Unplaced"/>
</dbReference>
<protein>
    <submittedName>
        <fullName evidence="2">Uncharacterized protein</fullName>
    </submittedName>
</protein>
<evidence type="ECO:0000256" key="1">
    <source>
        <dbReference type="SAM" id="MobiDB-lite"/>
    </source>
</evidence>
<dbReference type="Ensembl" id="ENSCPBT00000034356.1">
    <property type="protein sequence ID" value="ENSCPBP00000029179.1"/>
    <property type="gene ID" value="ENSCPBG00000020575.1"/>
</dbReference>
<evidence type="ECO:0000313" key="3">
    <source>
        <dbReference type="Proteomes" id="UP000694380"/>
    </source>
</evidence>
<accession>A0A8C3I8M6</accession>
<reference evidence="2" key="1">
    <citation type="submission" date="2025-08" db="UniProtKB">
        <authorList>
            <consortium name="Ensembl"/>
        </authorList>
    </citation>
    <scope>IDENTIFICATION</scope>
</reference>
<evidence type="ECO:0000313" key="2">
    <source>
        <dbReference type="Ensembl" id="ENSCPBP00000029179.1"/>
    </source>
</evidence>
<reference evidence="2" key="2">
    <citation type="submission" date="2025-09" db="UniProtKB">
        <authorList>
            <consortium name="Ensembl"/>
        </authorList>
    </citation>
    <scope>IDENTIFICATION</scope>
</reference>
<proteinExistence type="predicted"/>
<organism evidence="2 3">
    <name type="scientific">Chrysemys picta bellii</name>
    <name type="common">Western painted turtle</name>
    <name type="synonym">Emys bellii</name>
    <dbReference type="NCBI Taxonomy" id="8478"/>
    <lineage>
        <taxon>Eukaryota</taxon>
        <taxon>Metazoa</taxon>
        <taxon>Chordata</taxon>
        <taxon>Craniata</taxon>
        <taxon>Vertebrata</taxon>
        <taxon>Euteleostomi</taxon>
        <taxon>Archelosauria</taxon>
        <taxon>Testudinata</taxon>
        <taxon>Testudines</taxon>
        <taxon>Cryptodira</taxon>
        <taxon>Durocryptodira</taxon>
        <taxon>Testudinoidea</taxon>
        <taxon>Emydidae</taxon>
        <taxon>Chrysemys</taxon>
    </lineage>
</organism>
<sequence>HGRFMNRWLGEASPSPAPSTRGPAPSMPPPEPRLEAPPLQPLVPVPAPFPILALWVVGRGRGCGAFWVLSQRPMMHRFASQKSLCFHSHLAPSFNGFCAARSVCGKWSPNSRHVWLSNYSLRSKVTVRVRSPPMLSSRVTRTTRNCLWHSRTCSAPWNAAFGLGKQAPSGGITSSWKSGMTSSGCRTFG</sequence>
<feature type="region of interest" description="Disordered" evidence="1">
    <location>
        <begin position="1"/>
        <end position="39"/>
    </location>
</feature>
<keyword evidence="3" id="KW-1185">Reference proteome</keyword>
<dbReference type="AlphaFoldDB" id="A0A8C3I8M6"/>
<name>A0A8C3I8M6_CHRPI</name>